<dbReference type="NCBIfam" id="TIGR00252">
    <property type="entry name" value="YraN family protein"/>
    <property type="match status" value="1"/>
</dbReference>
<reference evidence="4 5" key="1">
    <citation type="submission" date="2015-11" db="EMBL/GenBank/DDBJ databases">
        <title>Expanding the genomic diversity of Burkholderia species for the development of highly accurate diagnostics.</title>
        <authorList>
            <person name="Sahl J."/>
            <person name="Keim P."/>
            <person name="Wagner D."/>
        </authorList>
    </citation>
    <scope>NUCLEOTIDE SEQUENCE [LARGE SCALE GENOMIC DNA]</scope>
    <source>
        <strain evidence="4 5">MSMB1960WGS</strain>
    </source>
</reference>
<dbReference type="AlphaFoldDB" id="A0A107ZJQ9"/>
<evidence type="ECO:0000313" key="5">
    <source>
        <dbReference type="Proteomes" id="UP000068603"/>
    </source>
</evidence>
<organism evidence="4">
    <name type="scientific">Burkholderia stagnalis</name>
    <dbReference type="NCBI Taxonomy" id="1503054"/>
    <lineage>
        <taxon>Bacteria</taxon>
        <taxon>Pseudomonadati</taxon>
        <taxon>Pseudomonadota</taxon>
        <taxon>Betaproteobacteria</taxon>
        <taxon>Burkholderiales</taxon>
        <taxon>Burkholderiaceae</taxon>
        <taxon>Burkholderia</taxon>
        <taxon>Burkholderia cepacia complex</taxon>
    </lineage>
</organism>
<dbReference type="STRING" id="1503054.WT74_01360"/>
<feature type="compositionally biased region" description="Gly residues" evidence="3">
    <location>
        <begin position="1"/>
        <end position="12"/>
    </location>
</feature>
<evidence type="ECO:0000313" key="4">
    <source>
        <dbReference type="EMBL" id="KWA58019.1"/>
    </source>
</evidence>
<dbReference type="Proteomes" id="UP000068603">
    <property type="component" value="Unassembled WGS sequence"/>
</dbReference>
<evidence type="ECO:0000256" key="2">
    <source>
        <dbReference type="HAMAP-Rule" id="MF_00048"/>
    </source>
</evidence>
<name>A0A107ZJQ9_9BURK</name>
<dbReference type="Pfam" id="PF02021">
    <property type="entry name" value="UPF0102"/>
    <property type="match status" value="1"/>
</dbReference>
<comment type="caution">
    <text evidence="4">The sequence shown here is derived from an EMBL/GenBank/DDBJ whole genome shotgun (WGS) entry which is preliminary data.</text>
</comment>
<dbReference type="InterPro" id="IPR011335">
    <property type="entry name" value="Restrct_endonuc-II-like"/>
</dbReference>
<dbReference type="PANTHER" id="PTHR34039">
    <property type="entry name" value="UPF0102 PROTEIN YRAN"/>
    <property type="match status" value="1"/>
</dbReference>
<gene>
    <name evidence="4" type="ORF">WT44_24420</name>
</gene>
<evidence type="ECO:0000256" key="3">
    <source>
        <dbReference type="SAM" id="MobiDB-lite"/>
    </source>
</evidence>
<dbReference type="EMBL" id="LPHB01000059">
    <property type="protein sequence ID" value="KWA58019.1"/>
    <property type="molecule type" value="Genomic_DNA"/>
</dbReference>
<evidence type="ECO:0000256" key="1">
    <source>
        <dbReference type="ARBA" id="ARBA00006738"/>
    </source>
</evidence>
<dbReference type="GO" id="GO:0003676">
    <property type="term" value="F:nucleic acid binding"/>
    <property type="evidence" value="ECO:0007669"/>
    <property type="project" value="InterPro"/>
</dbReference>
<dbReference type="InterPro" id="IPR003509">
    <property type="entry name" value="UPF0102_YraN-like"/>
</dbReference>
<dbReference type="HAMAP" id="MF_00048">
    <property type="entry name" value="UPF0102"/>
    <property type="match status" value="1"/>
</dbReference>
<dbReference type="PANTHER" id="PTHR34039:SF1">
    <property type="entry name" value="UPF0102 PROTEIN YRAN"/>
    <property type="match status" value="1"/>
</dbReference>
<dbReference type="NCBIfam" id="NF009150">
    <property type="entry name" value="PRK12497.1-3"/>
    <property type="match status" value="1"/>
</dbReference>
<proteinExistence type="inferred from homology"/>
<dbReference type="InterPro" id="IPR011856">
    <property type="entry name" value="tRNA_endonuc-like_dom_sf"/>
</dbReference>
<accession>A0A107ZJQ9</accession>
<comment type="similarity">
    <text evidence="1 2">Belongs to the UPF0102 family.</text>
</comment>
<dbReference type="Gene3D" id="3.40.1350.10">
    <property type="match status" value="1"/>
</dbReference>
<sequence length="166" mass="17783">MAGNARGRGAGGTRSALCHGAPAGSDGDRRGPSRASGQAAVRTDNFSGTARSKSVGAAFETRARQFLERRRLAFVAANVTMRGGELDLVMREPDGTLVFVEVRARRSVRHGGAAASIGWRKRMRLVKAAQGFWARHGAGAPCRFDVVAFEAGQLVWLRDAFRADEV</sequence>
<protein>
    <recommendedName>
        <fullName evidence="2">UPF0102 protein WT44_24420</fullName>
    </recommendedName>
</protein>
<feature type="region of interest" description="Disordered" evidence="3">
    <location>
        <begin position="1"/>
        <end position="47"/>
    </location>
</feature>
<dbReference type="SUPFAM" id="SSF52980">
    <property type="entry name" value="Restriction endonuclease-like"/>
    <property type="match status" value="1"/>
</dbReference>